<comment type="caution">
    <text evidence="10">The sequence shown here is derived from an EMBL/GenBank/DDBJ whole genome shotgun (WGS) entry which is preliminary data.</text>
</comment>
<dbReference type="GO" id="GO:0044718">
    <property type="term" value="P:siderophore transmembrane transport"/>
    <property type="evidence" value="ECO:0007669"/>
    <property type="project" value="TreeGrafter"/>
</dbReference>
<dbReference type="InterPro" id="IPR000531">
    <property type="entry name" value="Beta-barrel_TonB"/>
</dbReference>
<gene>
    <name evidence="10" type="ORF">S12H4_28020</name>
</gene>
<keyword evidence="6" id="KW-0472">Membrane</keyword>
<evidence type="ECO:0000313" key="10">
    <source>
        <dbReference type="EMBL" id="GAJ01387.1"/>
    </source>
</evidence>
<dbReference type="PANTHER" id="PTHR30069:SF29">
    <property type="entry name" value="HEMOGLOBIN AND HEMOGLOBIN-HAPTOGLOBIN-BINDING PROTEIN 1-RELATED"/>
    <property type="match status" value="1"/>
</dbReference>
<evidence type="ECO:0000256" key="5">
    <source>
        <dbReference type="ARBA" id="ARBA00023077"/>
    </source>
</evidence>
<name>X1UCT8_9ZZZZ</name>
<dbReference type="Gene3D" id="2.40.170.20">
    <property type="entry name" value="TonB-dependent receptor, beta-barrel domain"/>
    <property type="match status" value="1"/>
</dbReference>
<dbReference type="GO" id="GO:0015344">
    <property type="term" value="F:siderophore uptake transmembrane transporter activity"/>
    <property type="evidence" value="ECO:0007669"/>
    <property type="project" value="TreeGrafter"/>
</dbReference>
<dbReference type="SUPFAM" id="SSF56935">
    <property type="entry name" value="Porins"/>
    <property type="match status" value="1"/>
</dbReference>
<dbReference type="Pfam" id="PF00593">
    <property type="entry name" value="TonB_dep_Rec_b-barrel"/>
    <property type="match status" value="1"/>
</dbReference>
<accession>X1UCT8</accession>
<evidence type="ECO:0000256" key="3">
    <source>
        <dbReference type="ARBA" id="ARBA00022692"/>
    </source>
</evidence>
<keyword evidence="7" id="KW-0675">Receptor</keyword>
<evidence type="ECO:0000259" key="9">
    <source>
        <dbReference type="Pfam" id="PF00593"/>
    </source>
</evidence>
<protein>
    <recommendedName>
        <fullName evidence="9">TonB-dependent receptor-like beta-barrel domain-containing protein</fullName>
    </recommendedName>
</protein>
<organism evidence="10">
    <name type="scientific">marine sediment metagenome</name>
    <dbReference type="NCBI Taxonomy" id="412755"/>
    <lineage>
        <taxon>unclassified sequences</taxon>
        <taxon>metagenomes</taxon>
        <taxon>ecological metagenomes</taxon>
    </lineage>
</organism>
<dbReference type="InterPro" id="IPR039426">
    <property type="entry name" value="TonB-dep_rcpt-like"/>
</dbReference>
<dbReference type="PROSITE" id="PS52016">
    <property type="entry name" value="TONB_DEPENDENT_REC_3"/>
    <property type="match status" value="1"/>
</dbReference>
<evidence type="ECO:0000256" key="1">
    <source>
        <dbReference type="ARBA" id="ARBA00004571"/>
    </source>
</evidence>
<feature type="domain" description="TonB-dependent receptor-like beta-barrel" evidence="9">
    <location>
        <begin position="2"/>
        <end position="217"/>
    </location>
</feature>
<evidence type="ECO:0000256" key="7">
    <source>
        <dbReference type="ARBA" id="ARBA00023170"/>
    </source>
</evidence>
<feature type="non-terminal residue" evidence="10">
    <location>
        <position position="1"/>
    </location>
</feature>
<dbReference type="InterPro" id="IPR036942">
    <property type="entry name" value="Beta-barrel_TonB_sf"/>
</dbReference>
<dbReference type="PANTHER" id="PTHR30069">
    <property type="entry name" value="TONB-DEPENDENT OUTER MEMBRANE RECEPTOR"/>
    <property type="match status" value="1"/>
</dbReference>
<comment type="subcellular location">
    <subcellularLocation>
        <location evidence="1">Cell outer membrane</location>
        <topology evidence="1">Multi-pass membrane protein</topology>
    </subcellularLocation>
</comment>
<evidence type="ECO:0000256" key="6">
    <source>
        <dbReference type="ARBA" id="ARBA00023136"/>
    </source>
</evidence>
<keyword evidence="8" id="KW-0998">Cell outer membrane</keyword>
<dbReference type="EMBL" id="BARW01016041">
    <property type="protein sequence ID" value="GAJ01387.1"/>
    <property type="molecule type" value="Genomic_DNA"/>
</dbReference>
<evidence type="ECO:0000256" key="8">
    <source>
        <dbReference type="ARBA" id="ARBA00023237"/>
    </source>
</evidence>
<evidence type="ECO:0000256" key="4">
    <source>
        <dbReference type="ARBA" id="ARBA00022729"/>
    </source>
</evidence>
<keyword evidence="2" id="KW-0813">Transport</keyword>
<evidence type="ECO:0000256" key="2">
    <source>
        <dbReference type="ARBA" id="ARBA00022448"/>
    </source>
</evidence>
<keyword evidence="3" id="KW-0812">Transmembrane</keyword>
<keyword evidence="4" id="KW-0732">Signal</keyword>
<keyword evidence="5" id="KW-0798">TonB box</keyword>
<proteinExistence type="predicted"/>
<dbReference type="GO" id="GO:0009279">
    <property type="term" value="C:cell outer membrane"/>
    <property type="evidence" value="ECO:0007669"/>
    <property type="project" value="UniProtKB-SubCell"/>
</dbReference>
<dbReference type="AlphaFoldDB" id="X1UCT8"/>
<sequence>KKLMLNAGLRLENHSEYGGETVPQVGFAFHVAPTTTLKGSVSKGFRSPTLRELYLWAPANPDLEPERMWNYEVGVIQSLAGNRLSLGVTGFLSEGKNLIQIAGQYPDVKHWNTGEFSHRGLELQGNCMVSENLRFNANYSYLDMEEPVISSPEHQFFLEGRYAYGMFNLSAKVQYIGNVYTDVLSNPRKSQDYTLLNTKLTIRLTKVLDVFVTGKNLLNQTYEIMDGYPMPGMTVFAGINLRSPA</sequence>
<reference evidence="10" key="1">
    <citation type="journal article" date="2014" name="Front. Microbiol.">
        <title>High frequency of phylogenetically diverse reductive dehalogenase-homologous genes in deep subseafloor sedimentary metagenomes.</title>
        <authorList>
            <person name="Kawai M."/>
            <person name="Futagami T."/>
            <person name="Toyoda A."/>
            <person name="Takaki Y."/>
            <person name="Nishi S."/>
            <person name="Hori S."/>
            <person name="Arai W."/>
            <person name="Tsubouchi T."/>
            <person name="Morono Y."/>
            <person name="Uchiyama I."/>
            <person name="Ito T."/>
            <person name="Fujiyama A."/>
            <person name="Inagaki F."/>
            <person name="Takami H."/>
        </authorList>
    </citation>
    <scope>NUCLEOTIDE SEQUENCE</scope>
    <source>
        <strain evidence="10">Expedition CK06-06</strain>
    </source>
</reference>